<comment type="caution">
    <text evidence="7">The sequence shown here is derived from an EMBL/GenBank/DDBJ whole genome shotgun (WGS) entry which is preliminary data.</text>
</comment>
<evidence type="ECO:0000313" key="8">
    <source>
        <dbReference type="Proteomes" id="UP001159427"/>
    </source>
</evidence>
<feature type="non-terminal residue" evidence="7">
    <location>
        <position position="1"/>
    </location>
</feature>
<keyword evidence="8" id="KW-1185">Reference proteome</keyword>
<feature type="region of interest" description="Disordered" evidence="6">
    <location>
        <begin position="354"/>
        <end position="379"/>
    </location>
</feature>
<evidence type="ECO:0000256" key="3">
    <source>
        <dbReference type="ARBA" id="ARBA00022729"/>
    </source>
</evidence>
<dbReference type="Proteomes" id="UP001159427">
    <property type="component" value="Unassembled WGS sequence"/>
</dbReference>
<protein>
    <submittedName>
        <fullName evidence="7">Uncharacterized protein</fullName>
    </submittedName>
</protein>
<dbReference type="PANTHER" id="PTHR16059">
    <property type="entry name" value="ANTHRAX TOXIN RECEPTOR"/>
    <property type="match status" value="1"/>
</dbReference>
<proteinExistence type="predicted"/>
<evidence type="ECO:0000256" key="2">
    <source>
        <dbReference type="ARBA" id="ARBA00022692"/>
    </source>
</evidence>
<gene>
    <name evidence="7" type="ORF">PEVE_00041061</name>
</gene>
<evidence type="ECO:0000256" key="6">
    <source>
        <dbReference type="SAM" id="MobiDB-lite"/>
    </source>
</evidence>
<keyword evidence="4" id="KW-1133">Transmembrane helix</keyword>
<dbReference type="PANTHER" id="PTHR16059:SF25">
    <property type="entry name" value="LYSOZYME"/>
    <property type="match status" value="1"/>
</dbReference>
<evidence type="ECO:0000313" key="7">
    <source>
        <dbReference type="EMBL" id="CAH3018066.1"/>
    </source>
</evidence>
<keyword evidence="5" id="KW-0472">Membrane</keyword>
<keyword evidence="3" id="KW-0732">Signal</keyword>
<sequence>CPVKYTRVGCFDDSMVQPRPLSQLLMTDRDPTSPVYSGIPVHWGMWDVYFPKLICRCAAKAKAKGYNVFGIQHYGECWSGCGSEDTYSRDGSSNKCITYDFNNCNPQHKDCVGKNHTNFVYTLHGQHFLVSIRTGACGESTSTEHAHSILTKVMASISPHNLCKCWKKPARNSDIFHHHWQLVYNLQWPILYHILIRDVFFEQHSNESWNWSVKSGIPGALSPVQDIYKGYSCLKCLKIVSESSSAVFIALKFTCQGQHLKKLVSRLGASRIIKAECSTPPCPVFTHHCSYPCGTSTCSISPSLPYPSICPVPLHYPELTWPASQCSPSCPSVCAPECTPFCCRTMINRPKKSKQFAGQLPSQQPKNLETDELTEDNVL</sequence>
<evidence type="ECO:0000256" key="5">
    <source>
        <dbReference type="ARBA" id="ARBA00023136"/>
    </source>
</evidence>
<reference evidence="7 8" key="1">
    <citation type="submission" date="2022-05" db="EMBL/GenBank/DDBJ databases">
        <authorList>
            <consortium name="Genoscope - CEA"/>
            <person name="William W."/>
        </authorList>
    </citation>
    <scope>NUCLEOTIDE SEQUENCE [LARGE SCALE GENOMIC DNA]</scope>
</reference>
<comment type="subcellular location">
    <subcellularLocation>
        <location evidence="1">Membrane</location>
        <topology evidence="1">Single-pass membrane protein</topology>
    </subcellularLocation>
</comment>
<evidence type="ECO:0000256" key="4">
    <source>
        <dbReference type="ARBA" id="ARBA00022989"/>
    </source>
</evidence>
<accession>A0ABN8LRI9</accession>
<evidence type="ECO:0000256" key="1">
    <source>
        <dbReference type="ARBA" id="ARBA00004167"/>
    </source>
</evidence>
<name>A0ABN8LRI9_9CNID</name>
<dbReference type="EMBL" id="CALNXI010000077">
    <property type="protein sequence ID" value="CAH3018066.1"/>
    <property type="molecule type" value="Genomic_DNA"/>
</dbReference>
<keyword evidence="2" id="KW-0812">Transmembrane</keyword>
<organism evidence="7 8">
    <name type="scientific">Porites evermanni</name>
    <dbReference type="NCBI Taxonomy" id="104178"/>
    <lineage>
        <taxon>Eukaryota</taxon>
        <taxon>Metazoa</taxon>
        <taxon>Cnidaria</taxon>
        <taxon>Anthozoa</taxon>
        <taxon>Hexacorallia</taxon>
        <taxon>Scleractinia</taxon>
        <taxon>Fungiina</taxon>
        <taxon>Poritidae</taxon>
        <taxon>Porites</taxon>
    </lineage>
</organism>
<feature type="compositionally biased region" description="Acidic residues" evidence="6">
    <location>
        <begin position="370"/>
        <end position="379"/>
    </location>
</feature>